<evidence type="ECO:0000256" key="3">
    <source>
        <dbReference type="ARBA" id="ARBA00023015"/>
    </source>
</evidence>
<evidence type="ECO:0000259" key="8">
    <source>
        <dbReference type="PROSITE" id="PS50045"/>
    </source>
</evidence>
<dbReference type="Pfam" id="PF00498">
    <property type="entry name" value="FHA"/>
    <property type="match status" value="1"/>
</dbReference>
<evidence type="ECO:0000259" key="7">
    <source>
        <dbReference type="PROSITE" id="PS50006"/>
    </source>
</evidence>
<dbReference type="InterPro" id="IPR025943">
    <property type="entry name" value="Sigma_54_int_dom_ATP-bd_2"/>
</dbReference>
<evidence type="ECO:0000256" key="1">
    <source>
        <dbReference type="ARBA" id="ARBA00022741"/>
    </source>
</evidence>
<dbReference type="InterPro" id="IPR027417">
    <property type="entry name" value="P-loop_NTPase"/>
</dbReference>
<dbReference type="SUPFAM" id="SSF46689">
    <property type="entry name" value="Homeodomain-like"/>
    <property type="match status" value="1"/>
</dbReference>
<dbReference type="PROSITE" id="PS00688">
    <property type="entry name" value="SIGMA54_INTERACT_3"/>
    <property type="match status" value="1"/>
</dbReference>
<evidence type="ECO:0000313" key="10">
    <source>
        <dbReference type="Proteomes" id="UP001221838"/>
    </source>
</evidence>
<evidence type="ECO:0000256" key="4">
    <source>
        <dbReference type="ARBA" id="ARBA00023125"/>
    </source>
</evidence>
<dbReference type="Proteomes" id="UP001221838">
    <property type="component" value="Unassembled WGS sequence"/>
</dbReference>
<dbReference type="PROSITE" id="PS50045">
    <property type="entry name" value="SIGMA54_INTERACT_4"/>
    <property type="match status" value="1"/>
</dbReference>
<keyword evidence="4" id="KW-0238">DNA-binding</keyword>
<dbReference type="PRINTS" id="PR01590">
    <property type="entry name" value="HTHFIS"/>
</dbReference>
<dbReference type="InterPro" id="IPR003593">
    <property type="entry name" value="AAA+_ATPase"/>
</dbReference>
<feature type="domain" description="FHA" evidence="7">
    <location>
        <begin position="43"/>
        <end position="92"/>
    </location>
</feature>
<dbReference type="EMBL" id="JAQNDM010000002">
    <property type="protein sequence ID" value="MDC0712550.1"/>
    <property type="molecule type" value="Genomic_DNA"/>
</dbReference>
<accession>A0ABT5DHE0</accession>
<dbReference type="InterPro" id="IPR002197">
    <property type="entry name" value="HTH_Fis"/>
</dbReference>
<dbReference type="InterPro" id="IPR000253">
    <property type="entry name" value="FHA_dom"/>
</dbReference>
<keyword evidence="10" id="KW-1185">Reference proteome</keyword>
<feature type="region of interest" description="Disordered" evidence="6">
    <location>
        <begin position="399"/>
        <end position="433"/>
    </location>
</feature>
<dbReference type="InterPro" id="IPR025944">
    <property type="entry name" value="Sigma_54_int_dom_CS"/>
</dbReference>
<sequence length="483" mass="52062">MRGEDQTWSHDKVRMGERAGQFRLLVVDGATSSMVDLPSKGIVLIGRAAEADIRLADRSASRRHARLFLDEGLVRVADLESHNGVRVNGQAVAQVHPLQPGDVVSLGEVQLVLYSAADSAARSPSAEGPGPAQPIELVLGERVIVVADPALLRLYELIRRLAASELPVLILGETGAGKENAAFALHHWSRRTGKPFVALNCATIAEPLAESELFGHEKGAFTGAAAPKPGLLETAEGGTVFLDEVGELPLAAQAKLLRALETQRILRVGSTKEREIDIRVVAATHRNLEKEVETGRFRKDLFFRLGAASVVLPPLRDRPDEVGVLARRFLTQACAAHARPPLALSPAFLEALGRYDWPGNVRELKNTMGYVAATVAEETVEPQHLPERILAALRPPARSGSAPAALAAPPPPAPPPPEPRSAEEPPTPVPGRRFAPLAEELRTLERERMVEALRVTGGVKVRAAELIGMPLRTFTLKCKQYGL</sequence>
<name>A0ABT5DHE0_9BACT</name>
<keyword evidence="5" id="KW-0804">Transcription</keyword>
<evidence type="ECO:0000256" key="5">
    <source>
        <dbReference type="ARBA" id="ARBA00023163"/>
    </source>
</evidence>
<proteinExistence type="predicted"/>
<dbReference type="CDD" id="cd00060">
    <property type="entry name" value="FHA"/>
    <property type="match status" value="1"/>
</dbReference>
<dbReference type="SUPFAM" id="SSF52540">
    <property type="entry name" value="P-loop containing nucleoside triphosphate hydrolases"/>
    <property type="match status" value="1"/>
</dbReference>
<gene>
    <name evidence="9" type="ORF">POL68_29070</name>
</gene>
<dbReference type="Gene3D" id="1.10.8.60">
    <property type="match status" value="1"/>
</dbReference>
<protein>
    <submittedName>
        <fullName evidence="9">Sigma 54-interacting transcriptional regulator</fullName>
    </submittedName>
</protein>
<dbReference type="SUPFAM" id="SSF49879">
    <property type="entry name" value="SMAD/FHA domain"/>
    <property type="match status" value="1"/>
</dbReference>
<dbReference type="CDD" id="cd00009">
    <property type="entry name" value="AAA"/>
    <property type="match status" value="1"/>
</dbReference>
<dbReference type="Gene3D" id="1.10.10.60">
    <property type="entry name" value="Homeodomain-like"/>
    <property type="match status" value="1"/>
</dbReference>
<dbReference type="InterPro" id="IPR008984">
    <property type="entry name" value="SMAD_FHA_dom_sf"/>
</dbReference>
<keyword evidence="1" id="KW-0547">Nucleotide-binding</keyword>
<organism evidence="9 10">
    <name type="scientific">Stigmatella ashevillensis</name>
    <dbReference type="NCBI Taxonomy" id="2995309"/>
    <lineage>
        <taxon>Bacteria</taxon>
        <taxon>Pseudomonadati</taxon>
        <taxon>Myxococcota</taxon>
        <taxon>Myxococcia</taxon>
        <taxon>Myxococcales</taxon>
        <taxon>Cystobacterineae</taxon>
        <taxon>Archangiaceae</taxon>
        <taxon>Stigmatella</taxon>
    </lineage>
</organism>
<dbReference type="PROSITE" id="PS00676">
    <property type="entry name" value="SIGMA54_INTERACT_2"/>
    <property type="match status" value="1"/>
</dbReference>
<dbReference type="InterPro" id="IPR009057">
    <property type="entry name" value="Homeodomain-like_sf"/>
</dbReference>
<dbReference type="Gene3D" id="3.40.50.300">
    <property type="entry name" value="P-loop containing nucleotide triphosphate hydrolases"/>
    <property type="match status" value="1"/>
</dbReference>
<keyword evidence="2" id="KW-0067">ATP-binding</keyword>
<reference evidence="9 10" key="1">
    <citation type="submission" date="2022-11" db="EMBL/GenBank/DDBJ databases">
        <title>Minimal conservation of predation-associated metabolite biosynthetic gene clusters underscores biosynthetic potential of Myxococcota including descriptions for ten novel species: Archangium lansinium sp. nov., Myxococcus landrumus sp. nov., Nannocystis bai.</title>
        <authorList>
            <person name="Ahearne A."/>
            <person name="Stevens C."/>
            <person name="Dowd S."/>
        </authorList>
    </citation>
    <scope>NUCLEOTIDE SEQUENCE [LARGE SCALE GENOMIC DNA]</scope>
    <source>
        <strain evidence="9 10">NCWAL01</strain>
    </source>
</reference>
<comment type="caution">
    <text evidence="9">The sequence shown here is derived from an EMBL/GenBank/DDBJ whole genome shotgun (WGS) entry which is preliminary data.</text>
</comment>
<dbReference type="SMART" id="SM00240">
    <property type="entry name" value="FHA"/>
    <property type="match status" value="1"/>
</dbReference>
<dbReference type="SMART" id="SM00382">
    <property type="entry name" value="AAA"/>
    <property type="match status" value="1"/>
</dbReference>
<dbReference type="Pfam" id="PF00158">
    <property type="entry name" value="Sigma54_activat"/>
    <property type="match status" value="1"/>
</dbReference>
<evidence type="ECO:0000256" key="2">
    <source>
        <dbReference type="ARBA" id="ARBA00022840"/>
    </source>
</evidence>
<evidence type="ECO:0000313" key="9">
    <source>
        <dbReference type="EMBL" id="MDC0712550.1"/>
    </source>
</evidence>
<dbReference type="InterPro" id="IPR058031">
    <property type="entry name" value="AAA_lid_NorR"/>
</dbReference>
<dbReference type="PROSITE" id="PS50006">
    <property type="entry name" value="FHA_DOMAIN"/>
    <property type="match status" value="1"/>
</dbReference>
<dbReference type="RefSeq" id="WP_272142681.1">
    <property type="nucleotide sequence ID" value="NZ_JAQNDM010000002.1"/>
</dbReference>
<keyword evidence="3" id="KW-0805">Transcription regulation</keyword>
<dbReference type="Gene3D" id="2.60.200.20">
    <property type="match status" value="1"/>
</dbReference>
<feature type="compositionally biased region" description="Pro residues" evidence="6">
    <location>
        <begin position="408"/>
        <end position="429"/>
    </location>
</feature>
<dbReference type="InterPro" id="IPR002078">
    <property type="entry name" value="Sigma_54_int"/>
</dbReference>
<dbReference type="Pfam" id="PF25601">
    <property type="entry name" value="AAA_lid_14"/>
    <property type="match status" value="1"/>
</dbReference>
<dbReference type="PANTHER" id="PTHR32071:SF81">
    <property type="entry name" value="PROPIONATE CATABOLISM OPERON REGULATORY PROTEIN"/>
    <property type="match status" value="1"/>
</dbReference>
<evidence type="ECO:0000256" key="6">
    <source>
        <dbReference type="SAM" id="MobiDB-lite"/>
    </source>
</evidence>
<feature type="domain" description="Sigma-54 factor interaction" evidence="8">
    <location>
        <begin position="144"/>
        <end position="373"/>
    </location>
</feature>
<dbReference type="Pfam" id="PF02954">
    <property type="entry name" value="HTH_8"/>
    <property type="match status" value="1"/>
</dbReference>
<dbReference type="PANTHER" id="PTHR32071">
    <property type="entry name" value="TRANSCRIPTIONAL REGULATORY PROTEIN"/>
    <property type="match status" value="1"/>
</dbReference>